<name>A0A0N0GM72_9NEIS</name>
<accession>A0A0N0GM72</accession>
<dbReference type="Proteomes" id="UP000037939">
    <property type="component" value="Unassembled WGS sequence"/>
</dbReference>
<gene>
    <name evidence="1" type="ORF">WG78_15960</name>
</gene>
<evidence type="ECO:0000313" key="1">
    <source>
        <dbReference type="EMBL" id="KPC50806.1"/>
    </source>
</evidence>
<keyword evidence="2" id="KW-1185">Reference proteome</keyword>
<comment type="caution">
    <text evidence="1">The sequence shown here is derived from an EMBL/GenBank/DDBJ whole genome shotgun (WGS) entry which is preliminary data.</text>
</comment>
<organism evidence="1 2">
    <name type="scientific">Amantichitinum ursilacus</name>
    <dbReference type="NCBI Taxonomy" id="857265"/>
    <lineage>
        <taxon>Bacteria</taxon>
        <taxon>Pseudomonadati</taxon>
        <taxon>Pseudomonadota</taxon>
        <taxon>Betaproteobacteria</taxon>
        <taxon>Neisseriales</taxon>
        <taxon>Chitinibacteraceae</taxon>
        <taxon>Amantichitinum</taxon>
    </lineage>
</organism>
<dbReference type="PROSITE" id="PS51257">
    <property type="entry name" value="PROKAR_LIPOPROTEIN"/>
    <property type="match status" value="1"/>
</dbReference>
<reference evidence="1 2" key="1">
    <citation type="submission" date="2015-07" db="EMBL/GenBank/DDBJ databases">
        <title>Draft genome sequence of the Amantichitinum ursilacus IGB-41, a new chitin-degrading bacterium.</title>
        <authorList>
            <person name="Kirstahler P."/>
            <person name="Guenther M."/>
            <person name="Grumaz C."/>
            <person name="Rupp S."/>
            <person name="Zibek S."/>
            <person name="Sohn K."/>
        </authorList>
    </citation>
    <scope>NUCLEOTIDE SEQUENCE [LARGE SCALE GENOMIC DNA]</scope>
    <source>
        <strain evidence="1 2">IGB-41</strain>
    </source>
</reference>
<evidence type="ECO:0008006" key="3">
    <source>
        <dbReference type="Google" id="ProtNLM"/>
    </source>
</evidence>
<proteinExistence type="predicted"/>
<evidence type="ECO:0000313" key="2">
    <source>
        <dbReference type="Proteomes" id="UP000037939"/>
    </source>
</evidence>
<dbReference type="RefSeq" id="WP_269082674.1">
    <property type="nucleotide sequence ID" value="NZ_LAQT01000026.1"/>
</dbReference>
<sequence>MRRLAILLVLVAGALSGCIVVPLDGPGYYRGPGYGYGPYHHGHW</sequence>
<protein>
    <recommendedName>
        <fullName evidence="3">Lipoprotein</fullName>
    </recommendedName>
</protein>
<dbReference type="AlphaFoldDB" id="A0A0N0GM72"/>
<dbReference type="EMBL" id="LAQT01000026">
    <property type="protein sequence ID" value="KPC50806.1"/>
    <property type="molecule type" value="Genomic_DNA"/>
</dbReference>